<accession>A0ABP8J1A1</accession>
<dbReference type="Gene3D" id="2.60.120.620">
    <property type="entry name" value="q2cbj1_9rhob like domain"/>
    <property type="match status" value="1"/>
</dbReference>
<evidence type="ECO:0000313" key="3">
    <source>
        <dbReference type="Proteomes" id="UP001500454"/>
    </source>
</evidence>
<dbReference type="Proteomes" id="UP001500454">
    <property type="component" value="Unassembled WGS sequence"/>
</dbReference>
<proteinExistence type="predicted"/>
<comment type="caution">
    <text evidence="2">The sequence shown here is derived from an EMBL/GenBank/DDBJ whole genome shotgun (WGS) entry which is preliminary data.</text>
</comment>
<sequence>MSQLHAFFQNKSSSSDEERTPQLLAEAGVVVSSAQSGGIELGSTNKNLQRYQEDGFTVVETVYTASEISAMLAAIEQAESQGGNFRRTTDLFAIRNLMQEVPELLPLIWNRRFTDLLHALLPAPYHLVKAIYFDKPPQSNWVVAWHQDLMVAVDRRADVPGFGPWNARPEGVNVQPTREYLENICTLRIHLDACDAGNGALRAVPGSHLHGAIPATELSAYTPGAVVCDAPAGGVMLMKPLTLHASHRSTDARPRRVIHLEFSSLTLPAGLRWREALPALESAFSG</sequence>
<protein>
    <submittedName>
        <fullName evidence="2">Phytanoyl-CoA dioxygenase family protein</fullName>
    </submittedName>
</protein>
<keyword evidence="2" id="KW-0560">Oxidoreductase</keyword>
<gene>
    <name evidence="2" type="ORF">GCM10023186_23910</name>
</gene>
<comment type="cofactor">
    <cofactor evidence="1">
        <name>Fe(2+)</name>
        <dbReference type="ChEBI" id="CHEBI:29033"/>
    </cofactor>
</comment>
<reference evidence="3" key="1">
    <citation type="journal article" date="2019" name="Int. J. Syst. Evol. Microbiol.">
        <title>The Global Catalogue of Microorganisms (GCM) 10K type strain sequencing project: providing services to taxonomists for standard genome sequencing and annotation.</title>
        <authorList>
            <consortium name="The Broad Institute Genomics Platform"/>
            <consortium name="The Broad Institute Genome Sequencing Center for Infectious Disease"/>
            <person name="Wu L."/>
            <person name="Ma J."/>
        </authorList>
    </citation>
    <scope>NUCLEOTIDE SEQUENCE [LARGE SCALE GENOMIC DNA]</scope>
    <source>
        <strain evidence="3">JCM 17924</strain>
    </source>
</reference>
<dbReference type="InterPro" id="IPR008775">
    <property type="entry name" value="Phytyl_CoA_dOase-like"/>
</dbReference>
<dbReference type="Pfam" id="PF05721">
    <property type="entry name" value="PhyH"/>
    <property type="match status" value="1"/>
</dbReference>
<keyword evidence="3" id="KW-1185">Reference proteome</keyword>
<keyword evidence="2" id="KW-0223">Dioxygenase</keyword>
<name>A0ABP8J1A1_9BACT</name>
<dbReference type="GO" id="GO:0051213">
    <property type="term" value="F:dioxygenase activity"/>
    <property type="evidence" value="ECO:0007669"/>
    <property type="project" value="UniProtKB-KW"/>
</dbReference>
<dbReference type="PANTHER" id="PTHR20883:SF48">
    <property type="entry name" value="ECTOINE DIOXYGENASE"/>
    <property type="match status" value="1"/>
</dbReference>
<organism evidence="2 3">
    <name type="scientific">Hymenobacter koreensis</name>
    <dbReference type="NCBI Taxonomy" id="1084523"/>
    <lineage>
        <taxon>Bacteria</taxon>
        <taxon>Pseudomonadati</taxon>
        <taxon>Bacteroidota</taxon>
        <taxon>Cytophagia</taxon>
        <taxon>Cytophagales</taxon>
        <taxon>Hymenobacteraceae</taxon>
        <taxon>Hymenobacter</taxon>
    </lineage>
</organism>
<evidence type="ECO:0000313" key="2">
    <source>
        <dbReference type="EMBL" id="GAA4383065.1"/>
    </source>
</evidence>
<dbReference type="SUPFAM" id="SSF51197">
    <property type="entry name" value="Clavaminate synthase-like"/>
    <property type="match status" value="1"/>
</dbReference>
<dbReference type="EMBL" id="BAABHA010000007">
    <property type="protein sequence ID" value="GAA4383065.1"/>
    <property type="molecule type" value="Genomic_DNA"/>
</dbReference>
<dbReference type="PANTHER" id="PTHR20883">
    <property type="entry name" value="PHYTANOYL-COA DIOXYGENASE DOMAIN CONTAINING 1"/>
    <property type="match status" value="1"/>
</dbReference>
<evidence type="ECO:0000256" key="1">
    <source>
        <dbReference type="ARBA" id="ARBA00001954"/>
    </source>
</evidence>
<dbReference type="RefSeq" id="WP_345224473.1">
    <property type="nucleotide sequence ID" value="NZ_BAABHA010000007.1"/>
</dbReference>